<dbReference type="Proteomes" id="UP001331761">
    <property type="component" value="Unassembled WGS sequence"/>
</dbReference>
<dbReference type="Pfam" id="PF00188">
    <property type="entry name" value="CAP"/>
    <property type="match status" value="1"/>
</dbReference>
<comment type="caution">
    <text evidence="2">The sequence shown here is derived from an EMBL/GenBank/DDBJ whole genome shotgun (WGS) entry which is preliminary data.</text>
</comment>
<keyword evidence="3" id="KW-1185">Reference proteome</keyword>
<organism evidence="2 3">
    <name type="scientific">Trichostrongylus colubriformis</name>
    <name type="common">Black scour worm</name>
    <dbReference type="NCBI Taxonomy" id="6319"/>
    <lineage>
        <taxon>Eukaryota</taxon>
        <taxon>Metazoa</taxon>
        <taxon>Ecdysozoa</taxon>
        <taxon>Nematoda</taxon>
        <taxon>Chromadorea</taxon>
        <taxon>Rhabditida</taxon>
        <taxon>Rhabditina</taxon>
        <taxon>Rhabditomorpha</taxon>
        <taxon>Strongyloidea</taxon>
        <taxon>Trichostrongylidae</taxon>
        <taxon>Trichostrongylus</taxon>
    </lineage>
</organism>
<accession>A0AAN8J241</accession>
<dbReference type="CDD" id="cd05380">
    <property type="entry name" value="CAP_euk"/>
    <property type="match status" value="1"/>
</dbReference>
<dbReference type="SUPFAM" id="SSF55797">
    <property type="entry name" value="PR-1-like"/>
    <property type="match status" value="1"/>
</dbReference>
<dbReference type="EMBL" id="WIXE01009708">
    <property type="protein sequence ID" value="KAK5978214.1"/>
    <property type="molecule type" value="Genomic_DNA"/>
</dbReference>
<dbReference type="SMART" id="SM00198">
    <property type="entry name" value="SCP"/>
    <property type="match status" value="1"/>
</dbReference>
<sequence>LFVLSVCDTCAYVRKRAVCANTELSDTIRNQILTFHNDARRRVANGVEPNKVGTLNPAKNMYKLEWDCTMEQQAQDALASCPSGLGSWPNMAQNMMTWTSSAGFPNPGAQVNTTLNTWWGAAKLYGVTDTNNKYTTSSLYNFANMVFSETSKIGCAYKICNSNKLIFTCLYNGIGYYTNAPMWETGSACTTGSECTTFSNSGCDAGLCTKGAPVPETNVQCSANSGMSDSVRQKFLELHNGYR</sequence>
<evidence type="ECO:0000313" key="2">
    <source>
        <dbReference type="EMBL" id="KAK5978214.1"/>
    </source>
</evidence>
<dbReference type="InterPro" id="IPR014044">
    <property type="entry name" value="CAP_dom"/>
</dbReference>
<proteinExistence type="predicted"/>
<feature type="non-terminal residue" evidence="2">
    <location>
        <position position="1"/>
    </location>
</feature>
<feature type="domain" description="SCP" evidence="1">
    <location>
        <begin position="27"/>
        <end position="179"/>
    </location>
</feature>
<name>A0AAN8J241_TRICO</name>
<dbReference type="InterPro" id="IPR001283">
    <property type="entry name" value="CRISP-related"/>
</dbReference>
<protein>
    <submittedName>
        <fullName evidence="2">SCP domain-containing protein</fullName>
    </submittedName>
</protein>
<dbReference type="AlphaFoldDB" id="A0AAN8J241"/>
<dbReference type="PANTHER" id="PTHR10334">
    <property type="entry name" value="CYSTEINE-RICH SECRETORY PROTEIN-RELATED"/>
    <property type="match status" value="1"/>
</dbReference>
<dbReference type="InterPro" id="IPR035940">
    <property type="entry name" value="CAP_sf"/>
</dbReference>
<evidence type="ECO:0000313" key="3">
    <source>
        <dbReference type="Proteomes" id="UP001331761"/>
    </source>
</evidence>
<gene>
    <name evidence="2" type="ORF">GCK32_015654</name>
</gene>
<evidence type="ECO:0000259" key="1">
    <source>
        <dbReference type="SMART" id="SM00198"/>
    </source>
</evidence>
<dbReference type="Gene3D" id="3.40.33.10">
    <property type="entry name" value="CAP"/>
    <property type="match status" value="1"/>
</dbReference>
<reference evidence="2 3" key="1">
    <citation type="submission" date="2019-10" db="EMBL/GenBank/DDBJ databases">
        <title>Assembly and Annotation for the nematode Trichostrongylus colubriformis.</title>
        <authorList>
            <person name="Martin J."/>
        </authorList>
    </citation>
    <scope>NUCLEOTIDE SEQUENCE [LARGE SCALE GENOMIC DNA]</scope>
    <source>
        <strain evidence="2">G859</strain>
        <tissue evidence="2">Whole worm</tissue>
    </source>
</reference>